<evidence type="ECO:0000313" key="8">
    <source>
        <dbReference type="EMBL" id="KAF0972728.1"/>
    </source>
</evidence>
<evidence type="ECO:0000256" key="3">
    <source>
        <dbReference type="ARBA" id="ARBA00022741"/>
    </source>
</evidence>
<organism evidence="8 9">
    <name type="scientific">Naegleria fowleri</name>
    <name type="common">Brain eating amoeba</name>
    <dbReference type="NCBI Taxonomy" id="5763"/>
    <lineage>
        <taxon>Eukaryota</taxon>
        <taxon>Discoba</taxon>
        <taxon>Heterolobosea</taxon>
        <taxon>Tetramitia</taxon>
        <taxon>Eutetramitia</taxon>
        <taxon>Vahlkampfiidae</taxon>
        <taxon>Naegleria</taxon>
    </lineage>
</organism>
<dbReference type="VEuPathDB" id="AmoebaDB:NfTy_047230"/>
<dbReference type="SMART" id="SM00220">
    <property type="entry name" value="S_TKc"/>
    <property type="match status" value="1"/>
</dbReference>
<keyword evidence="4" id="KW-0418">Kinase</keyword>
<dbReference type="Gene3D" id="3.30.200.20">
    <property type="entry name" value="Phosphorylase Kinase, domain 1"/>
    <property type="match status" value="1"/>
</dbReference>
<feature type="region of interest" description="Disordered" evidence="6">
    <location>
        <begin position="1"/>
        <end position="76"/>
    </location>
</feature>
<evidence type="ECO:0000256" key="2">
    <source>
        <dbReference type="ARBA" id="ARBA00022679"/>
    </source>
</evidence>
<dbReference type="EMBL" id="VFQX01000066">
    <property type="protein sequence ID" value="KAF0972728.1"/>
    <property type="molecule type" value="Genomic_DNA"/>
</dbReference>
<protein>
    <recommendedName>
        <fullName evidence="7">Protein kinase domain-containing protein</fullName>
    </recommendedName>
</protein>
<sequence>MSSQPPSYHHHQYTDSSQMTDEMVNQVGSTSSVEDRMNVDQINGQPQPPPYNQDESSTMNQDGDQQSQNSITSSKISTSSFSKLAKLQQQQEPEYDELEVKELEGEIFEIQRKYQLEAIRGQGSYGVVASAVNTRNGQKCAVKKNKNVFPRVSKNNEATAPHRSKMSQKRILRELKILQHLYHPNIVRLMDVVPPRDYDSFGDVYFVTELMEADLRDILSSDQPLTDQHVKYFIYQILLAVHYTQTANILHRDLKPENILLNSNCELKICDFGLARGIDFDLDPRMSTNYVQTRWYRAPELILNNDFVSKETDMWSIGCILAELMGRKVLFRGTCAVDQMRRIVTTLGTPNLEDIKGSDQGVEFMATLPKSEGKDFSKLFPNANPLAIDLLKRMLEFNYEKRITTEEAIRHPYFADLFEESDIVNCDTLFDFAWEDKLVDSEDIKRECYDSIIKYRKEKTNNRNSYRYPNISLIEQKKKMIRERRQKEQLLRQQQEEAQRRQKEEQLKQQQEEEEKNRQEASSSTSTSSQGHTGIRKSSTNGTGGKFKLFKKVRELLQ</sequence>
<dbReference type="GO" id="GO:0004674">
    <property type="term" value="F:protein serine/threonine kinase activity"/>
    <property type="evidence" value="ECO:0007669"/>
    <property type="project" value="UniProtKB-KW"/>
</dbReference>
<proteinExistence type="predicted"/>
<comment type="caution">
    <text evidence="8">The sequence shown here is derived from an EMBL/GenBank/DDBJ whole genome shotgun (WGS) entry which is preliminary data.</text>
</comment>
<keyword evidence="3" id="KW-0547">Nucleotide-binding</keyword>
<dbReference type="OMA" id="YTDSSQM"/>
<evidence type="ECO:0000256" key="5">
    <source>
        <dbReference type="ARBA" id="ARBA00022840"/>
    </source>
</evidence>
<dbReference type="CDD" id="cd07834">
    <property type="entry name" value="STKc_MAPK"/>
    <property type="match status" value="1"/>
</dbReference>
<dbReference type="GO" id="GO:0005524">
    <property type="term" value="F:ATP binding"/>
    <property type="evidence" value="ECO:0007669"/>
    <property type="project" value="UniProtKB-KW"/>
</dbReference>
<evidence type="ECO:0000313" key="9">
    <source>
        <dbReference type="Proteomes" id="UP000444721"/>
    </source>
</evidence>
<feature type="compositionally biased region" description="Low complexity" evidence="6">
    <location>
        <begin position="66"/>
        <end position="76"/>
    </location>
</feature>
<name>A0A6A5BFI1_NAEFO</name>
<accession>A0A6A5BFI1</accession>
<dbReference type="PANTHER" id="PTHR24055">
    <property type="entry name" value="MITOGEN-ACTIVATED PROTEIN KINASE"/>
    <property type="match status" value="1"/>
</dbReference>
<dbReference type="Pfam" id="PF00069">
    <property type="entry name" value="Pkinase"/>
    <property type="match status" value="1"/>
</dbReference>
<dbReference type="OrthoDB" id="10306781at2759"/>
<evidence type="ECO:0000256" key="6">
    <source>
        <dbReference type="SAM" id="MobiDB-lite"/>
    </source>
</evidence>
<dbReference type="InterPro" id="IPR008271">
    <property type="entry name" value="Ser/Thr_kinase_AS"/>
</dbReference>
<evidence type="ECO:0000259" key="7">
    <source>
        <dbReference type="PROSITE" id="PS50011"/>
    </source>
</evidence>
<feature type="compositionally biased region" description="Low complexity" evidence="6">
    <location>
        <begin position="520"/>
        <end position="529"/>
    </location>
</feature>
<feature type="compositionally biased region" description="Polar residues" evidence="6">
    <location>
        <begin position="530"/>
        <end position="541"/>
    </location>
</feature>
<dbReference type="AlphaFoldDB" id="A0A6A5BFI1"/>
<dbReference type="VEuPathDB" id="AmoebaDB:NF0077110"/>
<evidence type="ECO:0000256" key="4">
    <source>
        <dbReference type="ARBA" id="ARBA00022777"/>
    </source>
</evidence>
<evidence type="ECO:0000256" key="1">
    <source>
        <dbReference type="ARBA" id="ARBA00022527"/>
    </source>
</evidence>
<dbReference type="InterPro" id="IPR011009">
    <property type="entry name" value="Kinase-like_dom_sf"/>
</dbReference>
<dbReference type="InterPro" id="IPR050117">
    <property type="entry name" value="MAPK"/>
</dbReference>
<dbReference type="Gene3D" id="1.10.510.10">
    <property type="entry name" value="Transferase(Phosphotransferase) domain 1"/>
    <property type="match status" value="1"/>
</dbReference>
<keyword evidence="2" id="KW-0808">Transferase</keyword>
<dbReference type="PROSITE" id="PS50011">
    <property type="entry name" value="PROTEIN_KINASE_DOM"/>
    <property type="match status" value="1"/>
</dbReference>
<feature type="compositionally biased region" description="Basic and acidic residues" evidence="6">
    <location>
        <begin position="486"/>
        <end position="519"/>
    </location>
</feature>
<dbReference type="InterPro" id="IPR000719">
    <property type="entry name" value="Prot_kinase_dom"/>
</dbReference>
<keyword evidence="1" id="KW-0723">Serine/threonine-protein kinase</keyword>
<keyword evidence="5" id="KW-0067">ATP-binding</keyword>
<dbReference type="SUPFAM" id="SSF56112">
    <property type="entry name" value="Protein kinase-like (PK-like)"/>
    <property type="match status" value="1"/>
</dbReference>
<dbReference type="Proteomes" id="UP000444721">
    <property type="component" value="Unassembled WGS sequence"/>
</dbReference>
<dbReference type="PROSITE" id="PS00108">
    <property type="entry name" value="PROTEIN_KINASE_ST"/>
    <property type="match status" value="1"/>
</dbReference>
<dbReference type="RefSeq" id="XP_044557442.1">
    <property type="nucleotide sequence ID" value="XM_044712886.1"/>
</dbReference>
<dbReference type="GeneID" id="68116194"/>
<feature type="compositionally biased region" description="Polar residues" evidence="6">
    <location>
        <begin position="53"/>
        <end position="65"/>
    </location>
</feature>
<keyword evidence="9" id="KW-1185">Reference proteome</keyword>
<gene>
    <name evidence="8" type="ORF">FDP41_008977</name>
</gene>
<reference evidence="8 9" key="1">
    <citation type="journal article" date="2019" name="Sci. Rep.">
        <title>Nanopore sequencing improves the draft genome of the human pathogenic amoeba Naegleria fowleri.</title>
        <authorList>
            <person name="Liechti N."/>
            <person name="Schurch N."/>
            <person name="Bruggmann R."/>
            <person name="Wittwer M."/>
        </authorList>
    </citation>
    <scope>NUCLEOTIDE SEQUENCE [LARGE SCALE GENOMIC DNA]</scope>
    <source>
        <strain evidence="8 9">ATCC 30894</strain>
    </source>
</reference>
<feature type="domain" description="Protein kinase" evidence="7">
    <location>
        <begin position="114"/>
        <end position="414"/>
    </location>
</feature>
<dbReference type="FunFam" id="1.10.510.10:FF:000040">
    <property type="entry name" value="Mitogen-activated protein kinase"/>
    <property type="match status" value="1"/>
</dbReference>
<dbReference type="VEuPathDB" id="AmoebaDB:FDP41_008977"/>
<feature type="region of interest" description="Disordered" evidence="6">
    <location>
        <begin position="486"/>
        <end position="548"/>
    </location>
</feature>